<accession>A0A9P6WD11</accession>
<sequence length="277" mass="31038">MLRNTKIVLNMSLYFEQRLNITRSISQASNILPNGVVPPAYTLTTLRVFPSLEPISCIPVSTSVLGVPLRRDILWRAVVYENDNKRVGASNPPGRSENGYSRHKILPQKGSGNARVGDANSPTRHNGAVALARNAPNDYTTILPNKVYHLAYRIALSHQYKQGNLFVIGNTKSTKPNSETDSNILDITINDKKTKPNFSSVLFKKFLNEHKYDGKRLLFITSETRPGLLKYTDTYKNKVDVIDKEGVEVNDLLKASKIFVEEDALKYLAKKFTALSN</sequence>
<evidence type="ECO:0000256" key="5">
    <source>
        <dbReference type="SAM" id="MobiDB-lite"/>
    </source>
</evidence>
<evidence type="ECO:0000256" key="4">
    <source>
        <dbReference type="ARBA" id="ARBA00040565"/>
    </source>
</evidence>
<dbReference type="GO" id="GO:0005840">
    <property type="term" value="C:ribosome"/>
    <property type="evidence" value="ECO:0007669"/>
    <property type="project" value="UniProtKB-KW"/>
</dbReference>
<evidence type="ECO:0000256" key="2">
    <source>
        <dbReference type="ARBA" id="ARBA00022980"/>
    </source>
</evidence>
<keyword evidence="3" id="KW-0687">Ribonucleoprotein</keyword>
<dbReference type="EMBL" id="PUHR01000025">
    <property type="protein sequence ID" value="KAG0670257.1"/>
    <property type="molecule type" value="Genomic_DNA"/>
</dbReference>
<protein>
    <recommendedName>
        <fullName evidence="4">Large ribosomal subunit protein uL4m</fullName>
    </recommendedName>
</protein>
<reference evidence="6 7" key="1">
    <citation type="submission" date="2020-11" db="EMBL/GenBank/DDBJ databases">
        <title>Kefir isolates.</title>
        <authorList>
            <person name="Marcisauskas S."/>
            <person name="Kim Y."/>
            <person name="Blasche S."/>
        </authorList>
    </citation>
    <scope>NUCLEOTIDE SEQUENCE [LARGE SCALE GENOMIC DNA]</scope>
    <source>
        <strain evidence="6 7">OG2</strain>
    </source>
</reference>
<dbReference type="SUPFAM" id="SSF52166">
    <property type="entry name" value="Ribosomal protein L4"/>
    <property type="match status" value="1"/>
</dbReference>
<dbReference type="Proteomes" id="UP000750334">
    <property type="component" value="Unassembled WGS sequence"/>
</dbReference>
<keyword evidence="2 6" id="KW-0689">Ribosomal protein</keyword>
<dbReference type="PANTHER" id="PTHR10746:SF6">
    <property type="entry name" value="LARGE RIBOSOMAL SUBUNIT PROTEIN UL4M"/>
    <property type="match status" value="1"/>
</dbReference>
<evidence type="ECO:0000313" key="7">
    <source>
        <dbReference type="Proteomes" id="UP000750334"/>
    </source>
</evidence>
<keyword evidence="7" id="KW-1185">Reference proteome</keyword>
<evidence type="ECO:0000256" key="1">
    <source>
        <dbReference type="ARBA" id="ARBA00010528"/>
    </source>
</evidence>
<dbReference type="PANTHER" id="PTHR10746">
    <property type="entry name" value="50S RIBOSOMAL PROTEIN L4"/>
    <property type="match status" value="1"/>
</dbReference>
<dbReference type="Gene3D" id="3.40.1370.10">
    <property type="match status" value="1"/>
</dbReference>
<dbReference type="GO" id="GO:1990904">
    <property type="term" value="C:ribonucleoprotein complex"/>
    <property type="evidence" value="ECO:0007669"/>
    <property type="project" value="UniProtKB-KW"/>
</dbReference>
<comment type="caution">
    <text evidence="6">The sequence shown here is derived from an EMBL/GenBank/DDBJ whole genome shotgun (WGS) entry which is preliminary data.</text>
</comment>
<evidence type="ECO:0000313" key="6">
    <source>
        <dbReference type="EMBL" id="KAG0670257.1"/>
    </source>
</evidence>
<dbReference type="InterPro" id="IPR013005">
    <property type="entry name" value="Ribosomal_uL4-like"/>
</dbReference>
<proteinExistence type="inferred from homology"/>
<dbReference type="Pfam" id="PF00573">
    <property type="entry name" value="Ribosomal_L4"/>
    <property type="match status" value="1"/>
</dbReference>
<dbReference type="GO" id="GO:0003735">
    <property type="term" value="F:structural constituent of ribosome"/>
    <property type="evidence" value="ECO:0007669"/>
    <property type="project" value="InterPro"/>
</dbReference>
<dbReference type="OrthoDB" id="275876at2759"/>
<feature type="region of interest" description="Disordered" evidence="5">
    <location>
        <begin position="85"/>
        <end position="119"/>
    </location>
</feature>
<dbReference type="AlphaFoldDB" id="A0A9P6WD11"/>
<name>A0A9P6WD11_MAUEX</name>
<dbReference type="GO" id="GO:0006412">
    <property type="term" value="P:translation"/>
    <property type="evidence" value="ECO:0007669"/>
    <property type="project" value="InterPro"/>
</dbReference>
<gene>
    <name evidence="6" type="primary">YML6</name>
    <name evidence="6" type="ORF">C6P45_002567</name>
</gene>
<dbReference type="InterPro" id="IPR023574">
    <property type="entry name" value="Ribosomal_uL4_dom_sf"/>
</dbReference>
<comment type="similarity">
    <text evidence="1">Belongs to the universal ribosomal protein uL4 family.</text>
</comment>
<evidence type="ECO:0000256" key="3">
    <source>
        <dbReference type="ARBA" id="ARBA00023274"/>
    </source>
</evidence>
<organism evidence="6 7">
    <name type="scientific">Maudiozyma exigua</name>
    <name type="common">Yeast</name>
    <name type="synonym">Kazachstania exigua</name>
    <dbReference type="NCBI Taxonomy" id="34358"/>
    <lineage>
        <taxon>Eukaryota</taxon>
        <taxon>Fungi</taxon>
        <taxon>Dikarya</taxon>
        <taxon>Ascomycota</taxon>
        <taxon>Saccharomycotina</taxon>
        <taxon>Saccharomycetes</taxon>
        <taxon>Saccharomycetales</taxon>
        <taxon>Saccharomycetaceae</taxon>
        <taxon>Maudiozyma</taxon>
    </lineage>
</organism>
<dbReference type="InterPro" id="IPR002136">
    <property type="entry name" value="Ribosomal_uL4"/>
</dbReference>